<dbReference type="GO" id="GO:0003700">
    <property type="term" value="F:DNA-binding transcription factor activity"/>
    <property type="evidence" value="ECO:0007669"/>
    <property type="project" value="InterPro"/>
</dbReference>
<dbReference type="OrthoDB" id="1631201at2"/>
<gene>
    <name evidence="6" type="ORF">CR492_00045</name>
</gene>
<evidence type="ECO:0000313" key="7">
    <source>
        <dbReference type="Proteomes" id="UP000236286"/>
    </source>
</evidence>
<dbReference type="Gene3D" id="1.10.10.10">
    <property type="entry name" value="Winged helix-like DNA-binding domain superfamily/Winged helix DNA-binding domain"/>
    <property type="match status" value="1"/>
</dbReference>
<keyword evidence="4" id="KW-0804">Transcription</keyword>
<evidence type="ECO:0000259" key="5">
    <source>
        <dbReference type="PROSITE" id="PS50931"/>
    </source>
</evidence>
<reference evidence="6 7" key="1">
    <citation type="submission" date="2017-10" db="EMBL/GenBank/DDBJ databases">
        <title>Genome announcement of Methylocella silvestris TVC from permafrost.</title>
        <authorList>
            <person name="Wang J."/>
            <person name="Geng K."/>
            <person name="Ul-Haque F."/>
            <person name="Crombie A.T."/>
            <person name="Street L.E."/>
            <person name="Wookey P.A."/>
            <person name="Murrell J.C."/>
            <person name="Pratscher J."/>
        </authorList>
    </citation>
    <scope>NUCLEOTIDE SEQUENCE [LARGE SCALE GENOMIC DNA]</scope>
    <source>
        <strain evidence="6 7">TVC</strain>
    </source>
</reference>
<dbReference type="GO" id="GO:0003677">
    <property type="term" value="F:DNA binding"/>
    <property type="evidence" value="ECO:0007669"/>
    <property type="project" value="UniProtKB-KW"/>
</dbReference>
<evidence type="ECO:0000256" key="3">
    <source>
        <dbReference type="ARBA" id="ARBA00023125"/>
    </source>
</evidence>
<dbReference type="InterPro" id="IPR036390">
    <property type="entry name" value="WH_DNA-bd_sf"/>
</dbReference>
<evidence type="ECO:0000256" key="2">
    <source>
        <dbReference type="ARBA" id="ARBA00023015"/>
    </source>
</evidence>
<dbReference type="SUPFAM" id="SSF53850">
    <property type="entry name" value="Periplasmic binding protein-like II"/>
    <property type="match status" value="1"/>
</dbReference>
<dbReference type="Gene3D" id="3.40.190.10">
    <property type="entry name" value="Periplasmic binding protein-like II"/>
    <property type="match status" value="2"/>
</dbReference>
<protein>
    <submittedName>
        <fullName evidence="6">LysR family transcriptional regulator</fullName>
    </submittedName>
</protein>
<accession>A0A2J7TMH8</accession>
<dbReference type="Pfam" id="PF00126">
    <property type="entry name" value="HTH_1"/>
    <property type="match status" value="1"/>
</dbReference>
<dbReference type="PRINTS" id="PR00039">
    <property type="entry name" value="HTHLYSR"/>
</dbReference>
<organism evidence="6 7">
    <name type="scientific">Methylocella silvestris</name>
    <dbReference type="NCBI Taxonomy" id="199596"/>
    <lineage>
        <taxon>Bacteria</taxon>
        <taxon>Pseudomonadati</taxon>
        <taxon>Pseudomonadota</taxon>
        <taxon>Alphaproteobacteria</taxon>
        <taxon>Hyphomicrobiales</taxon>
        <taxon>Beijerinckiaceae</taxon>
        <taxon>Methylocella</taxon>
    </lineage>
</organism>
<dbReference type="InterPro" id="IPR036388">
    <property type="entry name" value="WH-like_DNA-bd_sf"/>
</dbReference>
<sequence length="300" mass="33191">MIPDLEIPLLRTFVAVNETGSVTLAGRQVGRTQPAITHQMQRLEKAVGKRLFERDRRQRNGHVALTRDGEMLLSYARSLLQLNDEIRDRFQAFNIAGHVRLGVPDLYAAYLLPLVLSGFARAYPQVEIELRCSRSVHLHAALMREEIDIAIMTRQPDFGGGVTIREEPLIWVAARDYVAGIDEPLPLALLPTGSIYRQRALDALGQTGRPWRIAAVCDSIAGLQAAVYAGFAVSIFPLCALTPDVRQLGSKEGLPALPGMEIVLKRKPSGVESAAEHLAQYICKELNNLPDYDVALQHDQ</sequence>
<evidence type="ECO:0000256" key="1">
    <source>
        <dbReference type="ARBA" id="ARBA00009437"/>
    </source>
</evidence>
<dbReference type="PANTHER" id="PTHR30579">
    <property type="entry name" value="TRANSCRIPTIONAL REGULATOR"/>
    <property type="match status" value="1"/>
</dbReference>
<dbReference type="SUPFAM" id="SSF46785">
    <property type="entry name" value="Winged helix' DNA-binding domain"/>
    <property type="match status" value="1"/>
</dbReference>
<dbReference type="InterPro" id="IPR000847">
    <property type="entry name" value="LysR_HTH_N"/>
</dbReference>
<comment type="similarity">
    <text evidence="1">Belongs to the LysR transcriptional regulatory family.</text>
</comment>
<dbReference type="PROSITE" id="PS50931">
    <property type="entry name" value="HTH_LYSR"/>
    <property type="match status" value="1"/>
</dbReference>
<evidence type="ECO:0000256" key="4">
    <source>
        <dbReference type="ARBA" id="ARBA00023163"/>
    </source>
</evidence>
<feature type="domain" description="HTH lysR-type" evidence="5">
    <location>
        <begin position="5"/>
        <end position="66"/>
    </location>
</feature>
<dbReference type="Pfam" id="PF03466">
    <property type="entry name" value="LysR_substrate"/>
    <property type="match status" value="1"/>
</dbReference>
<evidence type="ECO:0000313" key="6">
    <source>
        <dbReference type="EMBL" id="PNG27972.1"/>
    </source>
</evidence>
<dbReference type="EMBL" id="PDZR01000001">
    <property type="protein sequence ID" value="PNG27972.1"/>
    <property type="molecule type" value="Genomic_DNA"/>
</dbReference>
<dbReference type="InterPro" id="IPR050176">
    <property type="entry name" value="LTTR"/>
</dbReference>
<name>A0A2J7TMH8_METSI</name>
<keyword evidence="2" id="KW-0805">Transcription regulation</keyword>
<comment type="caution">
    <text evidence="6">The sequence shown here is derived from an EMBL/GenBank/DDBJ whole genome shotgun (WGS) entry which is preliminary data.</text>
</comment>
<dbReference type="Proteomes" id="UP000236286">
    <property type="component" value="Unassembled WGS sequence"/>
</dbReference>
<keyword evidence="3" id="KW-0238">DNA-binding</keyword>
<dbReference type="PANTHER" id="PTHR30579:SF7">
    <property type="entry name" value="HTH-TYPE TRANSCRIPTIONAL REGULATOR LRHA-RELATED"/>
    <property type="match status" value="1"/>
</dbReference>
<proteinExistence type="inferred from homology"/>
<dbReference type="AlphaFoldDB" id="A0A2J7TMH8"/>
<dbReference type="InterPro" id="IPR005119">
    <property type="entry name" value="LysR_subst-bd"/>
</dbReference>